<keyword evidence="2" id="KW-1185">Reference proteome</keyword>
<protein>
    <submittedName>
        <fullName evidence="1">Uncharacterized protein</fullName>
    </submittedName>
</protein>
<evidence type="ECO:0000313" key="1">
    <source>
        <dbReference type="EMBL" id="KAJ7546791.1"/>
    </source>
</evidence>
<gene>
    <name evidence="1" type="ORF">O6H91_08G054700</name>
</gene>
<sequence length="966" mass="105734">MCILEMQSRWLGWNRGLSSLALTMLQPRLIAVHLLIAVSFCTVWVEPTVNGSTDVVNPSPTERGEAMAMRHLRYTLQIRSFYWPRGTDPCALWRGVECQDGHVTGIQLTGLKKTPLGMSYSNFALDFLQKLPFLRLLNASGFSLPREIPDWFGSSLSKLEVLDLTACSLNGSIPATLGELSSLQILALARNQLTGSIPATFGKLSNLRNLNLSGNDLGGQLPAFLSNATNLSSLDLSYNSFVGPIPVDLGKLSKLEQLFLAHNSLSGSLPAAFGDLSSVHTLDLSSNNLSGPFPLTLGRMGNLTILNLARNNFNGSLLQQWPHWSKLQQLILNGNSLSGELPDALGSLTNLVILNLASNKFSGILPTHLSELMNVQNMILSHNFFYGPLPDSLVKLKHLSVLDLSSNFFNGSLPSVLPPEPMWDENCLSSVPKQRPFQACHTFYAARGLIFGGHGSQFSPISQHFVREAKSNHLGAILGGVFGGLGLVLLTAVFVLIFLKCEIKSNSLKKRTSAPNGQTTASTADIAVNTSQLGEAFLLSQLQNATQGFSPVNIVKTGHSGDLYRGLLDGGVQVVVKRIEVVKRNKDLFIAELNFFGKASHTRLVPLLGHCFEMEEEKFFVYKGMPHGDLAQALHKKVAPGPPGKILQSLDWITRLKIAIGVAEGLSYLHHECSPPLVHRDIKASSILLDDKYEVRLGSLSEAQAQDGGSQPGLIARLLRISQTSEQSDPDSPVASCPYDVYCFGKVLLELVSGKLGISDPVDPAADSWVDSALALIDRHNRESMNKLVDPSLVVDEDLLEEVWAMAIIAKLCLNPKPAKRPLMRHILKALENPQRVVREENFSAALRSRNSSRGSWNASLFGSWRKSSSDTVVAPGTLKEEYSLEMNNRKQIGTSHSQGSMRLDYSLHKRPGSNEIFPEPFEDNQQKPSSLVSDEERDQSRAGTLQDLSWCQAINSPWTKNGHKL</sequence>
<dbReference type="EMBL" id="CM055099">
    <property type="protein sequence ID" value="KAJ7546791.1"/>
    <property type="molecule type" value="Genomic_DNA"/>
</dbReference>
<dbReference type="Proteomes" id="UP001162992">
    <property type="component" value="Chromosome 8"/>
</dbReference>
<comment type="caution">
    <text evidence="1">The sequence shown here is derived from an EMBL/GenBank/DDBJ whole genome shotgun (WGS) entry which is preliminary data.</text>
</comment>
<name>A0ACC2CXM3_DIPCM</name>
<accession>A0ACC2CXM3</accession>
<organism evidence="1 2">
    <name type="scientific">Diphasiastrum complanatum</name>
    <name type="common">Issler's clubmoss</name>
    <name type="synonym">Lycopodium complanatum</name>
    <dbReference type="NCBI Taxonomy" id="34168"/>
    <lineage>
        <taxon>Eukaryota</taxon>
        <taxon>Viridiplantae</taxon>
        <taxon>Streptophyta</taxon>
        <taxon>Embryophyta</taxon>
        <taxon>Tracheophyta</taxon>
        <taxon>Lycopodiopsida</taxon>
        <taxon>Lycopodiales</taxon>
        <taxon>Lycopodiaceae</taxon>
        <taxon>Lycopodioideae</taxon>
        <taxon>Diphasiastrum</taxon>
    </lineage>
</organism>
<proteinExistence type="predicted"/>
<evidence type="ECO:0000313" key="2">
    <source>
        <dbReference type="Proteomes" id="UP001162992"/>
    </source>
</evidence>
<reference evidence="2" key="1">
    <citation type="journal article" date="2024" name="Proc. Natl. Acad. Sci. U.S.A.">
        <title>Extraordinary preservation of gene collinearity over three hundred million years revealed in homosporous lycophytes.</title>
        <authorList>
            <person name="Li C."/>
            <person name="Wickell D."/>
            <person name="Kuo L.Y."/>
            <person name="Chen X."/>
            <person name="Nie B."/>
            <person name="Liao X."/>
            <person name="Peng D."/>
            <person name="Ji J."/>
            <person name="Jenkins J."/>
            <person name="Williams M."/>
            <person name="Shu S."/>
            <person name="Plott C."/>
            <person name="Barry K."/>
            <person name="Rajasekar S."/>
            <person name="Grimwood J."/>
            <person name="Han X."/>
            <person name="Sun S."/>
            <person name="Hou Z."/>
            <person name="He W."/>
            <person name="Dai G."/>
            <person name="Sun C."/>
            <person name="Schmutz J."/>
            <person name="Leebens-Mack J.H."/>
            <person name="Li F.W."/>
            <person name="Wang L."/>
        </authorList>
    </citation>
    <scope>NUCLEOTIDE SEQUENCE [LARGE SCALE GENOMIC DNA]</scope>
    <source>
        <strain evidence="2">cv. PW_Plant_1</strain>
    </source>
</reference>